<keyword evidence="1" id="KW-1133">Transmembrane helix</keyword>
<protein>
    <submittedName>
        <fullName evidence="2">Uncharacterized protein</fullName>
    </submittedName>
</protein>
<sequence length="223" mass="25304">MSKKKIFYVLSVFLLLGATMSVLNARAHPPINIDLEYYVEDGELAIRLTHGVSDPTVHYIYEIDVWVNVTQVWQRHIEHTYHFDDQDNYAIAILPTVAPNYTFPYSEQPTHVTPITVSHTIAIYRLPIPGLQKTGEVIENPPYDENFERDVPYLKDESRTNITVDVKCSLGGSLTEHYYVGLPYYNPHLTFAEAAMPATISTIVVVVLLYTLPLLGQKNAPKL</sequence>
<keyword evidence="1" id="KW-0812">Transmembrane</keyword>
<name>X1GGU9_9ZZZZ</name>
<evidence type="ECO:0000313" key="2">
    <source>
        <dbReference type="EMBL" id="GAH32258.1"/>
    </source>
</evidence>
<comment type="caution">
    <text evidence="2">The sequence shown here is derived from an EMBL/GenBank/DDBJ whole genome shotgun (WGS) entry which is preliminary data.</text>
</comment>
<proteinExistence type="predicted"/>
<reference evidence="2" key="1">
    <citation type="journal article" date="2014" name="Front. Microbiol.">
        <title>High frequency of phylogenetically diverse reductive dehalogenase-homologous genes in deep subseafloor sedimentary metagenomes.</title>
        <authorList>
            <person name="Kawai M."/>
            <person name="Futagami T."/>
            <person name="Toyoda A."/>
            <person name="Takaki Y."/>
            <person name="Nishi S."/>
            <person name="Hori S."/>
            <person name="Arai W."/>
            <person name="Tsubouchi T."/>
            <person name="Morono Y."/>
            <person name="Uchiyama I."/>
            <person name="Ito T."/>
            <person name="Fujiyama A."/>
            <person name="Inagaki F."/>
            <person name="Takami H."/>
        </authorList>
    </citation>
    <scope>NUCLEOTIDE SEQUENCE</scope>
    <source>
        <strain evidence="2">Expedition CK06-06</strain>
    </source>
</reference>
<feature type="transmembrane region" description="Helical" evidence="1">
    <location>
        <begin position="194"/>
        <end position="215"/>
    </location>
</feature>
<dbReference type="EMBL" id="BARU01011665">
    <property type="protein sequence ID" value="GAH32258.1"/>
    <property type="molecule type" value="Genomic_DNA"/>
</dbReference>
<feature type="non-terminal residue" evidence="2">
    <location>
        <position position="223"/>
    </location>
</feature>
<accession>X1GGU9</accession>
<evidence type="ECO:0000256" key="1">
    <source>
        <dbReference type="SAM" id="Phobius"/>
    </source>
</evidence>
<organism evidence="2">
    <name type="scientific">marine sediment metagenome</name>
    <dbReference type="NCBI Taxonomy" id="412755"/>
    <lineage>
        <taxon>unclassified sequences</taxon>
        <taxon>metagenomes</taxon>
        <taxon>ecological metagenomes</taxon>
    </lineage>
</organism>
<keyword evidence="1" id="KW-0472">Membrane</keyword>
<gene>
    <name evidence="2" type="ORF">S03H2_21823</name>
</gene>
<dbReference type="AlphaFoldDB" id="X1GGU9"/>